<proteinExistence type="predicted"/>
<dbReference type="EMBL" id="BSKO01000001">
    <property type="protein sequence ID" value="GLO64464.1"/>
    <property type="molecule type" value="Genomic_DNA"/>
</dbReference>
<evidence type="ECO:0000313" key="3">
    <source>
        <dbReference type="Proteomes" id="UP001275436"/>
    </source>
</evidence>
<feature type="transmembrane region" description="Helical" evidence="1">
    <location>
        <begin position="12"/>
        <end position="30"/>
    </location>
</feature>
<gene>
    <name evidence="2" type="ORF">MACH08_02480</name>
</gene>
<keyword evidence="1" id="KW-1133">Transmembrane helix</keyword>
<feature type="transmembrane region" description="Helical" evidence="1">
    <location>
        <begin position="42"/>
        <end position="58"/>
    </location>
</feature>
<organism evidence="2 3">
    <name type="scientific">Oceanobacillus kimchii</name>
    <dbReference type="NCBI Taxonomy" id="746691"/>
    <lineage>
        <taxon>Bacteria</taxon>
        <taxon>Bacillati</taxon>
        <taxon>Bacillota</taxon>
        <taxon>Bacilli</taxon>
        <taxon>Bacillales</taxon>
        <taxon>Bacillaceae</taxon>
        <taxon>Oceanobacillus</taxon>
    </lineage>
</organism>
<evidence type="ECO:0000256" key="1">
    <source>
        <dbReference type="SAM" id="Phobius"/>
    </source>
</evidence>
<evidence type="ECO:0000313" key="2">
    <source>
        <dbReference type="EMBL" id="GLO64464.1"/>
    </source>
</evidence>
<sequence>MIAEMYKRRVTMSYTLLGLVAIVILGYAYIEPPKTTADWGEFAVFLIPVVMLVTIAVLNRRHYNKIVSVDIPKSTSSIFDLDHLVMKKDAAFFPRLLCFEKDGNYVGSLEPINIPWYVYPFGFFYSSLVVHIPLTYAFIDNQENTLFTFK</sequence>
<keyword evidence="1" id="KW-0812">Transmembrane</keyword>
<reference evidence="2 3" key="1">
    <citation type="submission" date="2023-02" db="EMBL/GenBank/DDBJ databases">
        <title>Oceanobacillus kimchii IFOP_LL358 isolated form Alexandrium catenella lab strain.</title>
        <authorList>
            <person name="Gajardo G."/>
            <person name="Ueki S."/>
            <person name="Maruyama F."/>
        </authorList>
    </citation>
    <scope>NUCLEOTIDE SEQUENCE [LARGE SCALE GENOMIC DNA]</scope>
    <source>
        <strain evidence="2 3">IFOP_LL358</strain>
    </source>
</reference>
<feature type="transmembrane region" description="Helical" evidence="1">
    <location>
        <begin position="116"/>
        <end position="139"/>
    </location>
</feature>
<keyword evidence="3" id="KW-1185">Reference proteome</keyword>
<keyword evidence="1" id="KW-0472">Membrane</keyword>
<comment type="caution">
    <text evidence="2">The sequence shown here is derived from an EMBL/GenBank/DDBJ whole genome shotgun (WGS) entry which is preliminary data.</text>
</comment>
<name>A0ABQ5TCX2_9BACI</name>
<protein>
    <submittedName>
        <fullName evidence="2">Uncharacterized protein</fullName>
    </submittedName>
</protein>
<accession>A0ABQ5TCX2</accession>
<dbReference type="Proteomes" id="UP001275436">
    <property type="component" value="Unassembled WGS sequence"/>
</dbReference>